<reference evidence="3" key="1">
    <citation type="submission" date="2025-08" db="UniProtKB">
        <authorList>
            <consortium name="Ensembl"/>
        </authorList>
    </citation>
    <scope>IDENTIFICATION</scope>
</reference>
<dbReference type="AlphaFoldDB" id="A0A3Q3QDF7"/>
<dbReference type="STRING" id="43700.ENSMALP00000010031"/>
<feature type="compositionally biased region" description="Acidic residues" evidence="1">
    <location>
        <begin position="380"/>
        <end position="392"/>
    </location>
</feature>
<feature type="compositionally biased region" description="Polar residues" evidence="1">
    <location>
        <begin position="125"/>
        <end position="143"/>
    </location>
</feature>
<feature type="domain" description="PBZ-type" evidence="2">
    <location>
        <begin position="393"/>
        <end position="417"/>
    </location>
</feature>
<feature type="compositionally biased region" description="Basic and acidic residues" evidence="1">
    <location>
        <begin position="247"/>
        <end position="257"/>
    </location>
</feature>
<dbReference type="Pfam" id="PF10283">
    <property type="entry name" value="zf-CCHH"/>
    <property type="match status" value="2"/>
</dbReference>
<dbReference type="GO" id="GO:0008408">
    <property type="term" value="F:3'-5' exonuclease activity"/>
    <property type="evidence" value="ECO:0007669"/>
    <property type="project" value="InterPro"/>
</dbReference>
<dbReference type="GO" id="GO:0035861">
    <property type="term" value="C:site of double-strand break"/>
    <property type="evidence" value="ECO:0007669"/>
    <property type="project" value="TreeGrafter"/>
</dbReference>
<organism evidence="3 4">
    <name type="scientific">Monopterus albus</name>
    <name type="common">Swamp eel</name>
    <dbReference type="NCBI Taxonomy" id="43700"/>
    <lineage>
        <taxon>Eukaryota</taxon>
        <taxon>Metazoa</taxon>
        <taxon>Chordata</taxon>
        <taxon>Craniata</taxon>
        <taxon>Vertebrata</taxon>
        <taxon>Euteleostomi</taxon>
        <taxon>Actinopterygii</taxon>
        <taxon>Neopterygii</taxon>
        <taxon>Teleostei</taxon>
        <taxon>Neoteleostei</taxon>
        <taxon>Acanthomorphata</taxon>
        <taxon>Anabantaria</taxon>
        <taxon>Synbranchiformes</taxon>
        <taxon>Synbranchidae</taxon>
        <taxon>Monopterus</taxon>
    </lineage>
</organism>
<reference evidence="3" key="2">
    <citation type="submission" date="2025-09" db="UniProtKB">
        <authorList>
            <consortium name="Ensembl"/>
        </authorList>
    </citation>
    <scope>IDENTIFICATION</scope>
</reference>
<dbReference type="GeneID" id="109971772"/>
<dbReference type="Proteomes" id="UP000261600">
    <property type="component" value="Unplaced"/>
</dbReference>
<evidence type="ECO:0000259" key="2">
    <source>
        <dbReference type="Pfam" id="PF10283"/>
    </source>
</evidence>
<dbReference type="CDD" id="cd22717">
    <property type="entry name" value="FHA_APLF"/>
    <property type="match status" value="1"/>
</dbReference>
<dbReference type="Gene3D" id="2.60.200.20">
    <property type="match status" value="1"/>
</dbReference>
<feature type="compositionally biased region" description="Acidic residues" evidence="1">
    <location>
        <begin position="433"/>
        <end position="458"/>
    </location>
</feature>
<evidence type="ECO:0000256" key="1">
    <source>
        <dbReference type="SAM" id="MobiDB-lite"/>
    </source>
</evidence>
<feature type="region of interest" description="Disordered" evidence="1">
    <location>
        <begin position="106"/>
        <end position="186"/>
    </location>
</feature>
<name>A0A3Q3QDF7_MONAL</name>
<dbReference type="RefSeq" id="XP_020475893.1">
    <property type="nucleotide sequence ID" value="XM_020620237.1"/>
</dbReference>
<feature type="domain" description="PBZ-type" evidence="2">
    <location>
        <begin position="354"/>
        <end position="379"/>
    </location>
</feature>
<proteinExistence type="predicted"/>
<protein>
    <recommendedName>
        <fullName evidence="2">PBZ-type domain-containing protein</fullName>
    </recommendedName>
</protein>
<dbReference type="FunFam" id="2.60.200.20:FF:000061">
    <property type="entry name" value="Zgc:165656 protein"/>
    <property type="match status" value="1"/>
</dbReference>
<accession>A0A3Q3QDF7</accession>
<dbReference type="GO" id="GO:0005634">
    <property type="term" value="C:nucleus"/>
    <property type="evidence" value="ECO:0007669"/>
    <property type="project" value="TreeGrafter"/>
</dbReference>
<dbReference type="OrthoDB" id="10256774at2759"/>
<dbReference type="PANTHER" id="PTHR21315">
    <property type="entry name" value="APRATAXIN AND PNK-LIKE FACTOR-RELATED"/>
    <property type="match status" value="1"/>
</dbReference>
<evidence type="ECO:0000313" key="4">
    <source>
        <dbReference type="Proteomes" id="UP000261600"/>
    </source>
</evidence>
<dbReference type="GO" id="GO:0003906">
    <property type="term" value="F:DNA-(apurinic or apyrimidinic site) endonuclease activity"/>
    <property type="evidence" value="ECO:0007669"/>
    <property type="project" value="InterPro"/>
</dbReference>
<dbReference type="Ensembl" id="ENSMALT00000010244.1">
    <property type="protein sequence ID" value="ENSMALP00000010031.1"/>
    <property type="gene ID" value="ENSMALG00000007145.1"/>
</dbReference>
<dbReference type="InterPro" id="IPR008984">
    <property type="entry name" value="SMAD_FHA_dom_sf"/>
</dbReference>
<dbReference type="InterPro" id="IPR019406">
    <property type="entry name" value="APLF_PBZ"/>
</dbReference>
<feature type="region of interest" description="Disordered" evidence="1">
    <location>
        <begin position="373"/>
        <end position="487"/>
    </location>
</feature>
<evidence type="ECO:0000313" key="3">
    <source>
        <dbReference type="Ensembl" id="ENSMALP00000010031.1"/>
    </source>
</evidence>
<dbReference type="InterPro" id="IPR039253">
    <property type="entry name" value="APLF"/>
</dbReference>
<sequence>MSGFDLVPLDGGDPIHLPPGQTVLGRGPLLGVSDKRVSRHHGLLENLDGQLRLKPTHLNPCFVQASLTDDPRPLLKDSWYPLHHGDFFSLLPGQLVYRVVAMGGGDHTPRNSQTTEEEEDHRPVSSKSNVNIPAVTGQDQGRTSPHEELTSAALSNEHQANRRLHKDGSAQPTEVEGYHSDVAPSAEKKRHLPAWMMAAVATTSPSSALKVQSAVKRKKAPASSSTKQTAAKQATPTAAVEAGLIGEEEKRKMKMNGEEAAQSKTGAPSKEPTVRYLSGSTRSEVSDESTGFTVEVEEAGAGGETSAADRNTTTWPSDIGESEEEDRKSKHGQRMMKHAESIGSVPAPSRPRLRTPCPYRKDCYRKNLVHFQECSHPGDSDYEAEEETEEADRPECPYGADCYRKNPVHRKEYKHTEKPACSTRTIPKKFPADDEEEDSEDDDSFINDDSEDVGEDSDYVPPDSDDSGKEDVRRLQKEAAAFVKRRK</sequence>
<feature type="region of interest" description="Disordered" evidence="1">
    <location>
        <begin position="203"/>
        <end position="356"/>
    </location>
</feature>
<dbReference type="SUPFAM" id="SSF49879">
    <property type="entry name" value="SMAD/FHA domain"/>
    <property type="match status" value="1"/>
</dbReference>
<feature type="compositionally biased region" description="Low complexity" evidence="1">
    <location>
        <begin position="221"/>
        <end position="239"/>
    </location>
</feature>
<dbReference type="PANTHER" id="PTHR21315:SF2">
    <property type="entry name" value="APRATAXIN AND PNK-LIKE FACTOR"/>
    <property type="match status" value="1"/>
</dbReference>
<dbReference type="GO" id="GO:0006302">
    <property type="term" value="P:double-strand break repair"/>
    <property type="evidence" value="ECO:0007669"/>
    <property type="project" value="InterPro"/>
</dbReference>
<feature type="compositionally biased region" description="Basic and acidic residues" evidence="1">
    <location>
        <begin position="466"/>
        <end position="477"/>
    </location>
</feature>
<keyword evidence="4" id="KW-1185">Reference proteome</keyword>